<organism evidence="2 3">
    <name type="scientific">Meloidogyne hapla</name>
    <name type="common">Root-knot nematode worm</name>
    <dbReference type="NCBI Taxonomy" id="6305"/>
    <lineage>
        <taxon>Eukaryota</taxon>
        <taxon>Metazoa</taxon>
        <taxon>Ecdysozoa</taxon>
        <taxon>Nematoda</taxon>
        <taxon>Chromadorea</taxon>
        <taxon>Rhabditida</taxon>
        <taxon>Tylenchina</taxon>
        <taxon>Tylenchomorpha</taxon>
        <taxon>Tylenchoidea</taxon>
        <taxon>Meloidogynidae</taxon>
        <taxon>Meloidogyninae</taxon>
        <taxon>Meloidogyne</taxon>
    </lineage>
</organism>
<sequence>MNGRCCQTQQPHGVEKSNNVNYNNRNSTSSTNSSQTSSGFESSKVANFPGPLPQERGSWLNNLTTLANQFSHGVNLFMTTPWSNHRYNGHLALLVWYEP</sequence>
<feature type="compositionally biased region" description="Polar residues" evidence="1">
    <location>
        <begin position="1"/>
        <end position="11"/>
    </location>
</feature>
<protein>
    <submittedName>
        <fullName evidence="3">Uncharacterized protein</fullName>
    </submittedName>
</protein>
<proteinExistence type="predicted"/>
<evidence type="ECO:0000256" key="1">
    <source>
        <dbReference type="SAM" id="MobiDB-lite"/>
    </source>
</evidence>
<name>A0A1I8B554_MELHA</name>
<feature type="compositionally biased region" description="Low complexity" evidence="1">
    <location>
        <begin position="17"/>
        <end position="43"/>
    </location>
</feature>
<reference evidence="3" key="1">
    <citation type="submission" date="2016-11" db="UniProtKB">
        <authorList>
            <consortium name="WormBaseParasite"/>
        </authorList>
    </citation>
    <scope>IDENTIFICATION</scope>
</reference>
<dbReference type="Proteomes" id="UP000095281">
    <property type="component" value="Unplaced"/>
</dbReference>
<keyword evidence="2" id="KW-1185">Reference proteome</keyword>
<accession>A0A1I8B554</accession>
<feature type="region of interest" description="Disordered" evidence="1">
    <location>
        <begin position="1"/>
        <end position="56"/>
    </location>
</feature>
<dbReference type="AlphaFoldDB" id="A0A1I8B554"/>
<dbReference type="WBParaSite" id="MhA1_Contig144.frz3.gene3">
    <property type="protein sequence ID" value="MhA1_Contig144.frz3.gene3"/>
    <property type="gene ID" value="MhA1_Contig144.frz3.gene3"/>
</dbReference>
<evidence type="ECO:0000313" key="2">
    <source>
        <dbReference type="Proteomes" id="UP000095281"/>
    </source>
</evidence>
<evidence type="ECO:0000313" key="3">
    <source>
        <dbReference type="WBParaSite" id="MhA1_Contig144.frz3.gene3"/>
    </source>
</evidence>